<dbReference type="GO" id="GO:0043565">
    <property type="term" value="F:sequence-specific DNA binding"/>
    <property type="evidence" value="ECO:0007669"/>
    <property type="project" value="InterPro"/>
</dbReference>
<dbReference type="SMART" id="SM00342">
    <property type="entry name" value="HTH_ARAC"/>
    <property type="match status" value="1"/>
</dbReference>
<keyword evidence="3" id="KW-0804">Transcription</keyword>
<dbReference type="PANTHER" id="PTHR46796:SF13">
    <property type="entry name" value="HTH-TYPE TRANSCRIPTIONAL ACTIVATOR RHAS"/>
    <property type="match status" value="1"/>
</dbReference>
<dbReference type="EMBL" id="JACXJA010000066">
    <property type="protein sequence ID" value="MBD2866670.1"/>
    <property type="molecule type" value="Genomic_DNA"/>
</dbReference>
<name>A0A927CFM1_9BACL</name>
<evidence type="ECO:0000259" key="4">
    <source>
        <dbReference type="PROSITE" id="PS01124"/>
    </source>
</evidence>
<accession>A0A927CFM1</accession>
<dbReference type="Proteomes" id="UP000639396">
    <property type="component" value="Unassembled WGS sequence"/>
</dbReference>
<feature type="domain" description="Fe/B12 periplasmic-binding" evidence="5">
    <location>
        <begin position="314"/>
        <end position="569"/>
    </location>
</feature>
<evidence type="ECO:0000256" key="1">
    <source>
        <dbReference type="ARBA" id="ARBA00023015"/>
    </source>
</evidence>
<gene>
    <name evidence="6" type="ORF">IDH45_32350</name>
</gene>
<evidence type="ECO:0000256" key="3">
    <source>
        <dbReference type="ARBA" id="ARBA00023163"/>
    </source>
</evidence>
<reference evidence="6" key="1">
    <citation type="submission" date="2020-09" db="EMBL/GenBank/DDBJ databases">
        <title>A novel bacterium of genus Paenibacillus, isolated from South China Sea.</title>
        <authorList>
            <person name="Huang H."/>
            <person name="Mo K."/>
            <person name="Hu Y."/>
        </authorList>
    </citation>
    <scope>NUCLEOTIDE SEQUENCE</scope>
    <source>
        <strain evidence="6">IB182363</strain>
    </source>
</reference>
<comment type="caution">
    <text evidence="6">The sequence shown here is derived from an EMBL/GenBank/DDBJ whole genome shotgun (WGS) entry which is preliminary data.</text>
</comment>
<protein>
    <submittedName>
        <fullName evidence="6">AraC family transcriptional regulator</fullName>
    </submittedName>
</protein>
<feature type="domain" description="HTH araC/xylS-type" evidence="4">
    <location>
        <begin position="188"/>
        <end position="286"/>
    </location>
</feature>
<dbReference type="RefSeq" id="WP_190932285.1">
    <property type="nucleotide sequence ID" value="NZ_JACXJA010000066.1"/>
</dbReference>
<dbReference type="InterPro" id="IPR009057">
    <property type="entry name" value="Homeodomain-like_sf"/>
</dbReference>
<keyword evidence="7" id="KW-1185">Reference proteome</keyword>
<dbReference type="Gene3D" id="3.40.50.1980">
    <property type="entry name" value="Nitrogenase molybdenum iron protein domain"/>
    <property type="match status" value="2"/>
</dbReference>
<evidence type="ECO:0000256" key="2">
    <source>
        <dbReference type="ARBA" id="ARBA00023125"/>
    </source>
</evidence>
<proteinExistence type="predicted"/>
<keyword evidence="1" id="KW-0805">Transcription regulation</keyword>
<dbReference type="GO" id="GO:0003700">
    <property type="term" value="F:DNA-binding transcription factor activity"/>
    <property type="evidence" value="ECO:0007669"/>
    <property type="project" value="InterPro"/>
</dbReference>
<dbReference type="Pfam" id="PF01497">
    <property type="entry name" value="Peripla_BP_2"/>
    <property type="match status" value="1"/>
</dbReference>
<dbReference type="InterPro" id="IPR002491">
    <property type="entry name" value="ABC_transptr_periplasmic_BD"/>
</dbReference>
<dbReference type="PROSITE" id="PS01124">
    <property type="entry name" value="HTH_ARAC_FAMILY_2"/>
    <property type="match status" value="1"/>
</dbReference>
<evidence type="ECO:0000313" key="6">
    <source>
        <dbReference type="EMBL" id="MBD2866670.1"/>
    </source>
</evidence>
<sequence>METDGAFMHSHMFLLTGVRPLDACMGESGTGRPDGPGNVTDRTIQQAAADNERCSIAIFTEEPGTMDLDGVSVSLNQGSAIQLRPGSRYCMVNVDGRRAGWLIEFLTCRVGNSSSVAGGFPLLPYHREIPVSPVTALCAIVERLSRASGPPDEPAALRRQAALLELLALLMESQQRSHRLSDAAGAVQLTVAYVKEHFTEPLTVVQLASIAGVGRWQFSEQFRRLTGQRPLDYINTLRLNRAKELLLLTDDPLRDIAQSVGFRDEYYFNRRFSRMFGCGPKSYARFRKSGASKPHTAPAASFRDHQRSQAGPLRLIVYGGLLGDVLMLGNKPLGAALAVMGRQVVYRDKLDGIADIGITGETGAIAALRPDLILLEKEGNREICKESNIPVVSFKRTEDVTVRLRAIAALLGAEREADRWIAWHEQAAEGMWAALRSRIGTGETATVLVQIGERLFVMGNRGLAASLYHPRGFRPSDGAKQLVAEGERFREIAADELPDYDGDRLFLLVSGEASSKRKAHLLADSSAWRSLHAFRGGNIHLSEAKWNYDDSLTRERVLAELPHILAARI</sequence>
<keyword evidence="2" id="KW-0238">DNA-binding</keyword>
<evidence type="ECO:0000259" key="5">
    <source>
        <dbReference type="PROSITE" id="PS50983"/>
    </source>
</evidence>
<dbReference type="Gene3D" id="1.10.10.60">
    <property type="entry name" value="Homeodomain-like"/>
    <property type="match status" value="2"/>
</dbReference>
<dbReference type="Pfam" id="PF12833">
    <property type="entry name" value="HTH_18"/>
    <property type="match status" value="1"/>
</dbReference>
<dbReference type="SUPFAM" id="SSF46689">
    <property type="entry name" value="Homeodomain-like"/>
    <property type="match status" value="2"/>
</dbReference>
<dbReference type="SUPFAM" id="SSF53807">
    <property type="entry name" value="Helical backbone' metal receptor"/>
    <property type="match status" value="1"/>
</dbReference>
<dbReference type="PROSITE" id="PS50983">
    <property type="entry name" value="FE_B12_PBP"/>
    <property type="match status" value="1"/>
</dbReference>
<dbReference type="InterPro" id="IPR018060">
    <property type="entry name" value="HTH_AraC"/>
</dbReference>
<evidence type="ECO:0000313" key="7">
    <source>
        <dbReference type="Proteomes" id="UP000639396"/>
    </source>
</evidence>
<dbReference type="InterPro" id="IPR050204">
    <property type="entry name" value="AraC_XylS_family_regulators"/>
</dbReference>
<organism evidence="6 7">
    <name type="scientific">Paenibacillus oceani</name>
    <dbReference type="NCBI Taxonomy" id="2772510"/>
    <lineage>
        <taxon>Bacteria</taxon>
        <taxon>Bacillati</taxon>
        <taxon>Bacillota</taxon>
        <taxon>Bacilli</taxon>
        <taxon>Bacillales</taxon>
        <taxon>Paenibacillaceae</taxon>
        <taxon>Paenibacillus</taxon>
    </lineage>
</organism>
<dbReference type="AlphaFoldDB" id="A0A927CFM1"/>
<dbReference type="PANTHER" id="PTHR46796">
    <property type="entry name" value="HTH-TYPE TRANSCRIPTIONAL ACTIVATOR RHAS-RELATED"/>
    <property type="match status" value="1"/>
</dbReference>